<dbReference type="RefSeq" id="XP_018275537.1">
    <property type="nucleotide sequence ID" value="XM_018426099.1"/>
</dbReference>
<proteinExistence type="predicted"/>
<feature type="region of interest" description="Disordered" evidence="1">
    <location>
        <begin position="20"/>
        <end position="138"/>
    </location>
</feature>
<feature type="compositionally biased region" description="Basic and acidic residues" evidence="1">
    <location>
        <begin position="72"/>
        <end position="84"/>
    </location>
</feature>
<feature type="compositionally biased region" description="Low complexity" evidence="1">
    <location>
        <begin position="116"/>
        <end position="127"/>
    </location>
</feature>
<dbReference type="GeneID" id="28986702"/>
<gene>
    <name evidence="2" type="ORF">CC85DRAFT_314077</name>
</gene>
<accession>A0A0J0XD94</accession>
<name>A0A0J0XD94_9TREE</name>
<evidence type="ECO:0000256" key="1">
    <source>
        <dbReference type="SAM" id="MobiDB-lite"/>
    </source>
</evidence>
<evidence type="ECO:0000313" key="3">
    <source>
        <dbReference type="Proteomes" id="UP000053611"/>
    </source>
</evidence>
<feature type="compositionally biased region" description="Gly residues" evidence="1">
    <location>
        <begin position="24"/>
        <end position="35"/>
    </location>
</feature>
<sequence length="138" mass="14582">MPYSRNSELCSSSRAGKCWISGARTGGSRGLGLGSGSRDATDRSACAESERLAPIFSRTTHGAPTALAVRPTRAERASVHHVTDPDLDPDPDPDPPDPGPNLSAQLHAAEPELARARPGPVPVRVAPYIRRNGSRPGW</sequence>
<protein>
    <submittedName>
        <fullName evidence="2">Uncharacterized protein</fullName>
    </submittedName>
</protein>
<dbReference type="AlphaFoldDB" id="A0A0J0XD94"/>
<feature type="compositionally biased region" description="Acidic residues" evidence="1">
    <location>
        <begin position="85"/>
        <end position="95"/>
    </location>
</feature>
<organism evidence="2 3">
    <name type="scientific">Cutaneotrichosporon oleaginosum</name>
    <dbReference type="NCBI Taxonomy" id="879819"/>
    <lineage>
        <taxon>Eukaryota</taxon>
        <taxon>Fungi</taxon>
        <taxon>Dikarya</taxon>
        <taxon>Basidiomycota</taxon>
        <taxon>Agaricomycotina</taxon>
        <taxon>Tremellomycetes</taxon>
        <taxon>Trichosporonales</taxon>
        <taxon>Trichosporonaceae</taxon>
        <taxon>Cutaneotrichosporon</taxon>
    </lineage>
</organism>
<evidence type="ECO:0000313" key="2">
    <source>
        <dbReference type="EMBL" id="KLT39046.1"/>
    </source>
</evidence>
<dbReference type="EMBL" id="KQ087272">
    <property type="protein sequence ID" value="KLT39046.1"/>
    <property type="molecule type" value="Genomic_DNA"/>
</dbReference>
<reference evidence="2 3" key="1">
    <citation type="submission" date="2015-03" db="EMBL/GenBank/DDBJ databases">
        <title>Genomics and transcriptomics of the oil-accumulating basidiomycete yeast T. oleaginosus allow insights into substrate utilization and the diverse evolutionary trajectories of mating systems in fungi.</title>
        <authorList>
            <consortium name="DOE Joint Genome Institute"/>
            <person name="Kourist R."/>
            <person name="Kracht O."/>
            <person name="Bracharz F."/>
            <person name="Lipzen A."/>
            <person name="Nolan M."/>
            <person name="Ohm R."/>
            <person name="Grigoriev I."/>
            <person name="Sun S."/>
            <person name="Heitman J."/>
            <person name="Bruck T."/>
            <person name="Nowrousian M."/>
        </authorList>
    </citation>
    <scope>NUCLEOTIDE SEQUENCE [LARGE SCALE GENOMIC DNA]</scope>
    <source>
        <strain evidence="2 3">IBC0246</strain>
    </source>
</reference>
<keyword evidence="3" id="KW-1185">Reference proteome</keyword>
<dbReference type="Proteomes" id="UP000053611">
    <property type="component" value="Unassembled WGS sequence"/>
</dbReference>